<comment type="function">
    <text evidence="5">Monothiol glutaredoxin involved in the biogenesis of iron-sulfur clusters. Binds one iron-sulfur cluster per dimer. The iron-sulfur cluster is bound between subunits, and is complexed by a bound glutathione and a cysteine residue from each subunit.</text>
</comment>
<dbReference type="PROSITE" id="PS51352">
    <property type="entry name" value="THIOREDOXIN_2"/>
    <property type="match status" value="1"/>
</dbReference>
<dbReference type="Pfam" id="PF00462">
    <property type="entry name" value="Glutaredoxin"/>
    <property type="match status" value="1"/>
</dbReference>
<dbReference type="PROSITE" id="PS51354">
    <property type="entry name" value="GLUTAREDOXIN_2"/>
    <property type="match status" value="1"/>
</dbReference>
<dbReference type="InterPro" id="IPR004480">
    <property type="entry name" value="Monothiol_GRX-rel"/>
</dbReference>
<sequence>MLKEVQSDEEFQQLLQDNINGLSVLNFWAPWAEPCTQMNAVTKELSDKYPAVLFLNIEAESLPDISETFDIEAVPSFVLLRGHTLLDRISGANAALLAQIVHNHSNISNSNTATSSTILPPQPPQPVESQEELDQRCTKVMNQSDVVLFMKGDPDAPRCGFSKQTVALLREQGIQFTHFDILQDESVRQNLKKLNDWPTFPQIIVKGELIGGLDILREMVDNGEMKQLV</sequence>
<dbReference type="InterPro" id="IPR033658">
    <property type="entry name" value="GRX_PICOT-like"/>
</dbReference>
<evidence type="ECO:0000313" key="7">
    <source>
        <dbReference type="EMBL" id="TIA89938.1"/>
    </source>
</evidence>
<keyword evidence="4" id="KW-0411">Iron-sulfur</keyword>
<dbReference type="GO" id="GO:0046872">
    <property type="term" value="F:metal ion binding"/>
    <property type="evidence" value="ECO:0007669"/>
    <property type="project" value="UniProtKB-KW"/>
</dbReference>
<comment type="similarity">
    <text evidence="1">Belongs to the glutaredoxin family. Monothiol subfamily.</text>
</comment>
<evidence type="ECO:0000256" key="5">
    <source>
        <dbReference type="ARBA" id="ARBA00055846"/>
    </source>
</evidence>
<evidence type="ECO:0000256" key="4">
    <source>
        <dbReference type="ARBA" id="ARBA00023014"/>
    </source>
</evidence>
<accession>A0A4T0FNK7</accession>
<dbReference type="EMBL" id="SPNW01000023">
    <property type="protein sequence ID" value="TIA89938.1"/>
    <property type="molecule type" value="Genomic_DNA"/>
</dbReference>
<dbReference type="GO" id="GO:0015036">
    <property type="term" value="F:disulfide oxidoreductase activity"/>
    <property type="evidence" value="ECO:0007669"/>
    <property type="project" value="UniProtKB-ARBA"/>
</dbReference>
<gene>
    <name evidence="7" type="ORF">E3P99_01798</name>
</gene>
<dbReference type="GO" id="GO:0051537">
    <property type="term" value="F:2 iron, 2 sulfur cluster binding"/>
    <property type="evidence" value="ECO:0007669"/>
    <property type="project" value="TreeGrafter"/>
</dbReference>
<dbReference type="PANTHER" id="PTHR10293:SF73">
    <property type="entry name" value="GLUTAREDOXIN-3"/>
    <property type="match status" value="1"/>
</dbReference>
<dbReference type="AlphaFoldDB" id="A0A4T0FNK7"/>
<keyword evidence="3" id="KW-0408">Iron</keyword>
<dbReference type="InterPro" id="IPR013766">
    <property type="entry name" value="Thioredoxin_domain"/>
</dbReference>
<dbReference type="GO" id="GO:0005634">
    <property type="term" value="C:nucleus"/>
    <property type="evidence" value="ECO:0007669"/>
    <property type="project" value="TreeGrafter"/>
</dbReference>
<dbReference type="NCBIfam" id="TIGR00365">
    <property type="entry name" value="Grx4 family monothiol glutaredoxin"/>
    <property type="match status" value="1"/>
</dbReference>
<protein>
    <recommendedName>
        <fullName evidence="6">Thioredoxin domain-containing protein</fullName>
    </recommendedName>
</protein>
<reference evidence="7 8" key="1">
    <citation type="submission" date="2019-03" db="EMBL/GenBank/DDBJ databases">
        <title>Sequencing 23 genomes of Wallemia ichthyophaga.</title>
        <authorList>
            <person name="Gostincar C."/>
        </authorList>
    </citation>
    <scope>NUCLEOTIDE SEQUENCE [LARGE SCALE GENOMIC DNA]</scope>
    <source>
        <strain evidence="7 8">EXF-5753</strain>
    </source>
</reference>
<evidence type="ECO:0000256" key="2">
    <source>
        <dbReference type="ARBA" id="ARBA00022723"/>
    </source>
</evidence>
<dbReference type="CDD" id="cd02984">
    <property type="entry name" value="TRX_PICOT"/>
    <property type="match status" value="1"/>
</dbReference>
<keyword evidence="8" id="KW-1185">Reference proteome</keyword>
<dbReference type="FunFam" id="3.40.30.10:FF:000092">
    <property type="entry name" value="Monothiol glutaredoxin"/>
    <property type="match status" value="1"/>
</dbReference>
<dbReference type="OrthoDB" id="415696at2759"/>
<dbReference type="Proteomes" id="UP000310189">
    <property type="component" value="Unassembled WGS sequence"/>
</dbReference>
<proteinExistence type="inferred from homology"/>
<dbReference type="CDD" id="cd03028">
    <property type="entry name" value="GRX_PICOT_like"/>
    <property type="match status" value="1"/>
</dbReference>
<dbReference type="InterPro" id="IPR036249">
    <property type="entry name" value="Thioredoxin-like_sf"/>
</dbReference>
<dbReference type="Gene3D" id="3.40.30.10">
    <property type="entry name" value="Glutaredoxin"/>
    <property type="match status" value="2"/>
</dbReference>
<dbReference type="Pfam" id="PF00085">
    <property type="entry name" value="Thioredoxin"/>
    <property type="match status" value="1"/>
</dbReference>
<comment type="caution">
    <text evidence="7">The sequence shown here is derived from an EMBL/GenBank/DDBJ whole genome shotgun (WGS) entry which is preliminary data.</text>
</comment>
<evidence type="ECO:0000313" key="8">
    <source>
        <dbReference type="Proteomes" id="UP000310189"/>
    </source>
</evidence>
<name>A0A4T0FNK7_9BASI</name>
<organism evidence="7 8">
    <name type="scientific">Wallemia hederae</name>
    <dbReference type="NCBI Taxonomy" id="1540922"/>
    <lineage>
        <taxon>Eukaryota</taxon>
        <taxon>Fungi</taxon>
        <taxon>Dikarya</taxon>
        <taxon>Basidiomycota</taxon>
        <taxon>Wallemiomycotina</taxon>
        <taxon>Wallemiomycetes</taxon>
        <taxon>Wallemiales</taxon>
        <taxon>Wallemiaceae</taxon>
        <taxon>Wallemia</taxon>
    </lineage>
</organism>
<dbReference type="GO" id="GO:0006879">
    <property type="term" value="P:intracellular iron ion homeostasis"/>
    <property type="evidence" value="ECO:0007669"/>
    <property type="project" value="TreeGrafter"/>
</dbReference>
<keyword evidence="2" id="KW-0479">Metal-binding</keyword>
<evidence type="ECO:0000256" key="3">
    <source>
        <dbReference type="ARBA" id="ARBA00023004"/>
    </source>
</evidence>
<dbReference type="PANTHER" id="PTHR10293">
    <property type="entry name" value="GLUTAREDOXIN FAMILY MEMBER"/>
    <property type="match status" value="1"/>
</dbReference>
<feature type="domain" description="Thioredoxin" evidence="6">
    <location>
        <begin position="1"/>
        <end position="106"/>
    </location>
</feature>
<dbReference type="GO" id="GO:0005829">
    <property type="term" value="C:cytosol"/>
    <property type="evidence" value="ECO:0007669"/>
    <property type="project" value="TreeGrafter"/>
</dbReference>
<dbReference type="InterPro" id="IPR002109">
    <property type="entry name" value="Glutaredoxin"/>
</dbReference>
<dbReference type="FunFam" id="3.40.30.10:FF:000012">
    <property type="entry name" value="Monothiol glutaredoxin"/>
    <property type="match status" value="1"/>
</dbReference>
<evidence type="ECO:0000256" key="1">
    <source>
        <dbReference type="ARBA" id="ARBA00009630"/>
    </source>
</evidence>
<evidence type="ECO:0000259" key="6">
    <source>
        <dbReference type="PROSITE" id="PS51352"/>
    </source>
</evidence>
<dbReference type="SUPFAM" id="SSF52833">
    <property type="entry name" value="Thioredoxin-like"/>
    <property type="match status" value="2"/>
</dbReference>